<comment type="caution">
    <text evidence="5">The sequence shown here is derived from an EMBL/GenBank/DDBJ whole genome shotgun (WGS) entry which is preliminary data.</text>
</comment>
<dbReference type="InterPro" id="IPR011049">
    <property type="entry name" value="Serralysin-like_metalloprot_C"/>
</dbReference>
<feature type="domain" description="3-keto-alpha-glucoside-1,2-lyase/3-keto-2-hydroxy-glucal hydratase" evidence="4">
    <location>
        <begin position="1104"/>
        <end position="1262"/>
    </location>
</feature>
<dbReference type="Gene3D" id="2.60.120.560">
    <property type="entry name" value="Exo-inulinase, domain 1"/>
    <property type="match status" value="2"/>
</dbReference>
<dbReference type="InterPro" id="IPR013320">
    <property type="entry name" value="ConA-like_dom_sf"/>
</dbReference>
<feature type="compositionally biased region" description="Acidic residues" evidence="3">
    <location>
        <begin position="1534"/>
        <end position="1545"/>
    </location>
</feature>
<organism evidence="5 6">
    <name type="scientific">Bosea rubneri</name>
    <dbReference type="NCBI Taxonomy" id="3075434"/>
    <lineage>
        <taxon>Bacteria</taxon>
        <taxon>Pseudomonadati</taxon>
        <taxon>Pseudomonadota</taxon>
        <taxon>Alphaproteobacteria</taxon>
        <taxon>Hyphomicrobiales</taxon>
        <taxon>Boseaceae</taxon>
        <taxon>Bosea</taxon>
    </lineage>
</organism>
<reference evidence="5 6" key="1">
    <citation type="submission" date="2023-09" db="EMBL/GenBank/DDBJ databases">
        <title>Whole genome shotgun sequencing (WGS) of Bosea sp. ZW T0_25, isolated from stored onions (Allium cepa).</title>
        <authorList>
            <person name="Stoll D.A."/>
            <person name="Huch M."/>
        </authorList>
    </citation>
    <scope>NUCLEOTIDE SEQUENCE [LARGE SCALE GENOMIC DNA]</scope>
    <source>
        <strain evidence="5 6">ZW T0_25</strain>
    </source>
</reference>
<dbReference type="SUPFAM" id="SSF49899">
    <property type="entry name" value="Concanavalin A-like lectins/glucanases"/>
    <property type="match status" value="1"/>
</dbReference>
<dbReference type="PANTHER" id="PTHR38340">
    <property type="entry name" value="S-LAYER PROTEIN"/>
    <property type="match status" value="1"/>
</dbReference>
<dbReference type="Gene3D" id="2.60.40.10">
    <property type="entry name" value="Immunoglobulins"/>
    <property type="match status" value="2"/>
</dbReference>
<dbReference type="Gene3D" id="3.60.21.10">
    <property type="match status" value="1"/>
</dbReference>
<evidence type="ECO:0000256" key="1">
    <source>
        <dbReference type="ARBA" id="ARBA00004613"/>
    </source>
</evidence>
<dbReference type="InterPro" id="IPR035986">
    <property type="entry name" value="PKD_dom_sf"/>
</dbReference>
<keyword evidence="2" id="KW-0964">Secreted</keyword>
<dbReference type="Pfam" id="PF00353">
    <property type="entry name" value="HemolysinCabind"/>
    <property type="match status" value="6"/>
</dbReference>
<sequence>MTTISNSVLDYIAKRGAEDRVIDLGTVFAGTGLTYSVTSSDPSIADVAIEDGKLVIDYTDALGYTDLAITATDASGHSVTDNVRVRVAGENAYTIAVLPDTQDYTNAARVGIFKNMTNWLVENKDSLGLQFVIHVGDITTNNNDASHWPFAEEALRILDGKIPYSLLPGNHDQNTGNAANHSTNPLDIRFSPEKQAATNPGTFGGVYDMEPNRSANNYHTFAAPDGTKWLVLSLEFGPRDDVLRWAGEVIEGHLDHRVILANHSYMNWAGRHDATGAPLYDEGTGYDYGIGNSVHGANDGETMYRELIQKYPNVTFTFSGHIFGDGAETLVSYDQFGNPVHQMMVNYQNGVASEITSGAGAGAGNNGGNGAIRLLTIDPDNNAVYTSTYFTELDDYFDSVRGDGELDRDGLTGEYRGHEETFSNVDMGTPEVPAIAKAGNDQFVSAEAGQDKASVTLDGGWTLNPNNDAGLTYVWTDRDGNLVAEGATPTLQLAAGQHQLTLTVTDSAGRVSTDEVRITVSNADTLLVDNFNDGNAAGWGTGTLGPQFANATTAAHGIAALPGTTGDAKVTYLPKLSQADGGVLVKLDVAPGTVAKSYSLVYDLLITPGVASYFSFLQTDLTNTSDQDLAMKHVSGTRGGIGINSDYEGTVNYGAWHRIAFTITDRGDNVLITKYIDGVKVGDTVQSAGNYARYQIDMSKGFLLFADESGETWPGYASSFLFTDKVLSDAEIAALGGVKAGGIMEAKPSANAVQIDFGTPSWTDEFGTGSAQHASFDSGTGTFIVKGTAATRGTTAEGQDAPEGRVFEQSDAAGKILVWKAAAAASWSDYAFEATLKATDNDGIGVVFYYKDAANHYKVVLNGETNTRSLIKVQNGAETVLAREFGGTPWSRDFQLKVVVVDDRISAFLDGQNLFGEVVDPAPLAGGSVGFYSDTQRSSQFDNVTVNKVALTAHAGDDLRPVDADGNGRVLVELDGKGSYGLGEIVSYVWTDADGNVVAQGRTAQLELDAVKQVLTLTVTDASGKTATDKVTVDAVSKARVLLSEGFGGGNFAGWTIVDEGEMGGVGPNGTGSQWELRDGALVQLSDLKSRQLTWSGASNSDPWKTGWSPLGDGVNVLRKGTYALYNDAAAKEWTDYAVEATIQSPDNGALGLLFYYQDANNYYKLELDANGNYDRTPGNGAGSLFQLIQVKDGVERYLNQYPAKYTPGQAFDLRVEVKGGKIQAYVDGLALFAYAIEDHAQSKGTVGLFSWDSAGVSFDNVLVYDLSSESVLPPGGPIVGTPGDDELVGTVGDDVILAGAGDDLVQAGAGNDVVDGGDGDDELHGEDGDDVLKGGAGDDLLFGGAGDDVLMGGVEDDRLDGGDGSDTADYSDDTAGVTVDLLQGIAFGDESGEDELISIENVIGGAGNDTLIGDDGANRLVGGAGDDVIRAGGGDDLIVAGPGHDVIDGGDGFDTLDLSAATGAISVDFAAGKASGEGIGTNSFSNIEKLLFGAGNDVVTGGNGDDAFDGGAGNDTLKGGAGNDTLWGGAGDDSLDGGSGDDDVFGGSGNDVIRAGSGNDLVEGGEGDDVIDAGSGDDLVFGGAGNDVIDGGSGDDRIEGGAGDDILTGGSGHDVFVFAAGFGKDVITDFKTTGSSSDVLEFSVGLFADFEAAMESAAQLGADTVFTVDAATTLTLKGIQLSSLAQDDFRFA</sequence>
<evidence type="ECO:0000256" key="2">
    <source>
        <dbReference type="ARBA" id="ARBA00022525"/>
    </source>
</evidence>
<dbReference type="Gene3D" id="2.150.10.10">
    <property type="entry name" value="Serralysin-like metalloprotease, C-terminal"/>
    <property type="match status" value="4"/>
</dbReference>
<dbReference type="RefSeq" id="WP_316020933.1">
    <property type="nucleotide sequence ID" value="NZ_JAWDID010000061.1"/>
</dbReference>
<dbReference type="SUPFAM" id="SSF51120">
    <property type="entry name" value="beta-Roll"/>
    <property type="match status" value="3"/>
</dbReference>
<dbReference type="InterPro" id="IPR013783">
    <property type="entry name" value="Ig-like_fold"/>
</dbReference>
<dbReference type="CDD" id="cd00146">
    <property type="entry name" value="PKD"/>
    <property type="match status" value="1"/>
</dbReference>
<dbReference type="SUPFAM" id="SSF56300">
    <property type="entry name" value="Metallo-dependent phosphatases"/>
    <property type="match status" value="1"/>
</dbReference>
<evidence type="ECO:0000313" key="5">
    <source>
        <dbReference type="EMBL" id="MDU0343194.1"/>
    </source>
</evidence>
<proteinExistence type="predicted"/>
<gene>
    <name evidence="5" type="ORF">RKE40_25145</name>
</gene>
<keyword evidence="5" id="KW-0378">Hydrolase</keyword>
<dbReference type="PANTHER" id="PTHR38340:SF1">
    <property type="entry name" value="S-LAYER PROTEIN"/>
    <property type="match status" value="1"/>
</dbReference>
<dbReference type="InterPro" id="IPR001343">
    <property type="entry name" value="Hemolysn_Ca-bd"/>
</dbReference>
<dbReference type="GO" id="GO:0016787">
    <property type="term" value="F:hydrolase activity"/>
    <property type="evidence" value="ECO:0007669"/>
    <property type="project" value="UniProtKB-KW"/>
</dbReference>
<comment type="subcellular location">
    <subcellularLocation>
        <location evidence="1">Secreted</location>
    </subcellularLocation>
</comment>
<evidence type="ECO:0000259" key="4">
    <source>
        <dbReference type="Pfam" id="PF06439"/>
    </source>
</evidence>
<keyword evidence="6" id="KW-1185">Reference proteome</keyword>
<dbReference type="SUPFAM" id="SSF49299">
    <property type="entry name" value="PKD domain"/>
    <property type="match status" value="1"/>
</dbReference>
<dbReference type="EMBL" id="JAWDID010000061">
    <property type="protein sequence ID" value="MDU0343194.1"/>
    <property type="molecule type" value="Genomic_DNA"/>
</dbReference>
<dbReference type="Proteomes" id="UP001254257">
    <property type="component" value="Unassembled WGS sequence"/>
</dbReference>
<accession>A0ABU3SEH7</accession>
<feature type="compositionally biased region" description="Acidic residues" evidence="3">
    <location>
        <begin position="1316"/>
        <end position="1330"/>
    </location>
</feature>
<protein>
    <submittedName>
        <fullName evidence="5">Family 16 glycoside hydrolase</fullName>
    </submittedName>
</protein>
<dbReference type="PROSITE" id="PS00330">
    <property type="entry name" value="HEMOLYSIN_CALCIUM"/>
    <property type="match status" value="5"/>
</dbReference>
<dbReference type="InterPro" id="IPR010496">
    <property type="entry name" value="AL/BT2_dom"/>
</dbReference>
<name>A0ABU3SEH7_9HYPH</name>
<feature type="region of interest" description="Disordered" evidence="3">
    <location>
        <begin position="1524"/>
        <end position="1550"/>
    </location>
</feature>
<dbReference type="InterPro" id="IPR050557">
    <property type="entry name" value="RTX_toxin/Mannuronan_C5-epim"/>
</dbReference>
<dbReference type="InterPro" id="IPR029052">
    <property type="entry name" value="Metallo-depent_PP-like"/>
</dbReference>
<dbReference type="PRINTS" id="PR00313">
    <property type="entry name" value="CABNDNGRPT"/>
</dbReference>
<dbReference type="InterPro" id="IPR018511">
    <property type="entry name" value="Hemolysin-typ_Ca-bd_CS"/>
</dbReference>
<dbReference type="Pfam" id="PF06439">
    <property type="entry name" value="3keto-disac_hyd"/>
    <property type="match status" value="1"/>
</dbReference>
<feature type="region of interest" description="Disordered" evidence="3">
    <location>
        <begin position="1310"/>
        <end position="1331"/>
    </location>
</feature>
<evidence type="ECO:0000256" key="3">
    <source>
        <dbReference type="SAM" id="MobiDB-lite"/>
    </source>
</evidence>
<evidence type="ECO:0000313" key="6">
    <source>
        <dbReference type="Proteomes" id="UP001254257"/>
    </source>
</evidence>